<organism evidence="2 3">
    <name type="scientific">Vigna unguiculata</name>
    <name type="common">Cowpea</name>
    <dbReference type="NCBI Taxonomy" id="3917"/>
    <lineage>
        <taxon>Eukaryota</taxon>
        <taxon>Viridiplantae</taxon>
        <taxon>Streptophyta</taxon>
        <taxon>Embryophyta</taxon>
        <taxon>Tracheophyta</taxon>
        <taxon>Spermatophyta</taxon>
        <taxon>Magnoliopsida</taxon>
        <taxon>eudicotyledons</taxon>
        <taxon>Gunneridae</taxon>
        <taxon>Pentapetalae</taxon>
        <taxon>rosids</taxon>
        <taxon>fabids</taxon>
        <taxon>Fabales</taxon>
        <taxon>Fabaceae</taxon>
        <taxon>Papilionoideae</taxon>
        <taxon>50 kb inversion clade</taxon>
        <taxon>NPAAA clade</taxon>
        <taxon>indigoferoid/millettioid clade</taxon>
        <taxon>Phaseoleae</taxon>
        <taxon>Vigna</taxon>
    </lineage>
</organism>
<keyword evidence="3" id="KW-1185">Reference proteome</keyword>
<evidence type="ECO:0000256" key="1">
    <source>
        <dbReference type="SAM" id="MobiDB-lite"/>
    </source>
</evidence>
<feature type="compositionally biased region" description="Polar residues" evidence="1">
    <location>
        <begin position="1"/>
        <end position="12"/>
    </location>
</feature>
<evidence type="ECO:0000313" key="2">
    <source>
        <dbReference type="EMBL" id="QCD93770.1"/>
    </source>
</evidence>
<reference evidence="2 3" key="1">
    <citation type="submission" date="2019-04" db="EMBL/GenBank/DDBJ databases">
        <title>An improved genome assembly and genetic linkage map for asparagus bean, Vigna unguiculata ssp. sesquipedialis.</title>
        <authorList>
            <person name="Xia Q."/>
            <person name="Zhang R."/>
            <person name="Dong Y."/>
        </authorList>
    </citation>
    <scope>NUCLEOTIDE SEQUENCE [LARGE SCALE GENOMIC DNA]</scope>
    <source>
        <tissue evidence="2">Leaf</tissue>
    </source>
</reference>
<dbReference type="Proteomes" id="UP000501690">
    <property type="component" value="Linkage Group LG5"/>
</dbReference>
<gene>
    <name evidence="2" type="ORF">DEO72_LG5g1846</name>
</gene>
<sequence>MDSQIQTEQNGPFQHRHRHHLPASPHFSSHRHPPLRQIKGLLRRHAVRPHHALPSPPPLCQSTAPGLLLRRPRCCYPQLRPQAENRRRRVWVRLPRAAPRRLFWLLLPLVLLL</sequence>
<protein>
    <submittedName>
        <fullName evidence="2">Uncharacterized protein</fullName>
    </submittedName>
</protein>
<feature type="region of interest" description="Disordered" evidence="1">
    <location>
        <begin position="1"/>
        <end position="33"/>
    </location>
</feature>
<dbReference type="AlphaFoldDB" id="A0A4D6LYX8"/>
<evidence type="ECO:0000313" key="3">
    <source>
        <dbReference type="Proteomes" id="UP000501690"/>
    </source>
</evidence>
<dbReference type="EMBL" id="CP039349">
    <property type="protein sequence ID" value="QCD93770.1"/>
    <property type="molecule type" value="Genomic_DNA"/>
</dbReference>
<proteinExistence type="predicted"/>
<name>A0A4D6LYX8_VIGUN</name>
<accession>A0A4D6LYX8</accession>